<evidence type="ECO:0008006" key="3">
    <source>
        <dbReference type="Google" id="ProtNLM"/>
    </source>
</evidence>
<dbReference type="Gene3D" id="2.60.120.650">
    <property type="entry name" value="Cupin"/>
    <property type="match status" value="1"/>
</dbReference>
<evidence type="ECO:0000313" key="1">
    <source>
        <dbReference type="EMBL" id="UYV72710.1"/>
    </source>
</evidence>
<sequence length="218" mass="24544">MFQRPNDSGKSPTQPASAIRGCVFMSRFAYSGVPVVITDAMVNWTAPDVFSLDFFRSIYLGRSHGDDDDCQFFPYTSGFHSLGDALAMSDLEAESRPWYIGWSNCDPRVAAELRRHYQRPYFLPALSEGSRLDWIFMGRPGHGAKMHIDHVGNPSWQAQVRGSKRWRLEPPGECFMECVPLEVGLYPGDVIVVDTNLWFHETLILGGDLSITIGSEFD</sequence>
<protein>
    <recommendedName>
        <fullName evidence="3">Cupin-like domain-containing protein</fullName>
    </recommendedName>
</protein>
<dbReference type="SUPFAM" id="SSF51197">
    <property type="entry name" value="Clavaminate synthase-like"/>
    <property type="match status" value="1"/>
</dbReference>
<reference evidence="1 2" key="1">
    <citation type="submission" date="2022-01" db="EMBL/GenBank/DDBJ databases">
        <title>A chromosomal length assembly of Cordylochernes scorpioides.</title>
        <authorList>
            <person name="Zeh D."/>
            <person name="Zeh J."/>
        </authorList>
    </citation>
    <scope>NUCLEOTIDE SEQUENCE [LARGE SCALE GENOMIC DNA]</scope>
    <source>
        <strain evidence="1">IN4F17</strain>
        <tissue evidence="1">Whole Body</tissue>
    </source>
</reference>
<name>A0ABY6KYS9_9ARAC</name>
<dbReference type="EMBL" id="CP092872">
    <property type="protein sequence ID" value="UYV72710.1"/>
    <property type="molecule type" value="Genomic_DNA"/>
</dbReference>
<dbReference type="Proteomes" id="UP001235939">
    <property type="component" value="Chromosome 10"/>
</dbReference>
<accession>A0ABY6KYS9</accession>
<keyword evidence="2" id="KW-1185">Reference proteome</keyword>
<dbReference type="PANTHER" id="PTHR12480">
    <property type="entry name" value="ARGININE DEMETHYLASE AND LYSYL-HYDROXYLASE JMJD"/>
    <property type="match status" value="1"/>
</dbReference>
<organism evidence="1 2">
    <name type="scientific">Cordylochernes scorpioides</name>
    <dbReference type="NCBI Taxonomy" id="51811"/>
    <lineage>
        <taxon>Eukaryota</taxon>
        <taxon>Metazoa</taxon>
        <taxon>Ecdysozoa</taxon>
        <taxon>Arthropoda</taxon>
        <taxon>Chelicerata</taxon>
        <taxon>Arachnida</taxon>
        <taxon>Pseudoscorpiones</taxon>
        <taxon>Cheliferoidea</taxon>
        <taxon>Chernetidae</taxon>
        <taxon>Cordylochernes</taxon>
    </lineage>
</organism>
<dbReference type="PANTHER" id="PTHR12480:SF19">
    <property type="entry name" value="CUPIN-LIKE DOMAIN-CONTAINING PROTEIN"/>
    <property type="match status" value="1"/>
</dbReference>
<evidence type="ECO:0000313" key="2">
    <source>
        <dbReference type="Proteomes" id="UP001235939"/>
    </source>
</evidence>
<gene>
    <name evidence="1" type="ORF">LAZ67_10000383</name>
</gene>
<proteinExistence type="predicted"/>
<dbReference type="InterPro" id="IPR050910">
    <property type="entry name" value="JMJD6_ArgDemeth/LysHydrox"/>
</dbReference>